<evidence type="ECO:0000256" key="1">
    <source>
        <dbReference type="SAM" id="MobiDB-lite"/>
    </source>
</evidence>
<feature type="region of interest" description="Disordered" evidence="1">
    <location>
        <begin position="186"/>
        <end position="207"/>
    </location>
</feature>
<evidence type="ECO:0000313" key="3">
    <source>
        <dbReference type="Proteomes" id="UP000299102"/>
    </source>
</evidence>
<reference evidence="2 3" key="1">
    <citation type="journal article" date="2019" name="Commun. Biol.">
        <title>The bagworm genome reveals a unique fibroin gene that provides high tensile strength.</title>
        <authorList>
            <person name="Kono N."/>
            <person name="Nakamura H."/>
            <person name="Ohtoshi R."/>
            <person name="Tomita M."/>
            <person name="Numata K."/>
            <person name="Arakawa K."/>
        </authorList>
    </citation>
    <scope>NUCLEOTIDE SEQUENCE [LARGE SCALE GENOMIC DNA]</scope>
</reference>
<comment type="caution">
    <text evidence="2">The sequence shown here is derived from an EMBL/GenBank/DDBJ whole genome shotgun (WGS) entry which is preliminary data.</text>
</comment>
<gene>
    <name evidence="2" type="ORF">EVAR_103484_1</name>
</gene>
<protein>
    <submittedName>
        <fullName evidence="2">Uncharacterized protein</fullName>
    </submittedName>
</protein>
<organism evidence="2 3">
    <name type="scientific">Eumeta variegata</name>
    <name type="common">Bagworm moth</name>
    <name type="synonym">Eumeta japonica</name>
    <dbReference type="NCBI Taxonomy" id="151549"/>
    <lineage>
        <taxon>Eukaryota</taxon>
        <taxon>Metazoa</taxon>
        <taxon>Ecdysozoa</taxon>
        <taxon>Arthropoda</taxon>
        <taxon>Hexapoda</taxon>
        <taxon>Insecta</taxon>
        <taxon>Pterygota</taxon>
        <taxon>Neoptera</taxon>
        <taxon>Endopterygota</taxon>
        <taxon>Lepidoptera</taxon>
        <taxon>Glossata</taxon>
        <taxon>Ditrysia</taxon>
        <taxon>Tineoidea</taxon>
        <taxon>Psychidae</taxon>
        <taxon>Oiketicinae</taxon>
        <taxon>Eumeta</taxon>
    </lineage>
</organism>
<name>A0A4C1ZLD6_EUMVA</name>
<dbReference type="EMBL" id="BGZK01001854">
    <property type="protein sequence ID" value="GBP87355.1"/>
    <property type="molecule type" value="Genomic_DNA"/>
</dbReference>
<dbReference type="Proteomes" id="UP000299102">
    <property type="component" value="Unassembled WGS sequence"/>
</dbReference>
<keyword evidence="3" id="KW-1185">Reference proteome</keyword>
<proteinExistence type="predicted"/>
<sequence length="258" mass="28923">MLVSILHSKHYPPLCSAGKHIRWRLCGTSPAANGTLKTTRYFCESTKLNYNVNVILSFDSKNRYHRPLLPSHHYRHYRAVDKTVPQLKRNSYGTTLLSAAPALALIKVEARLFFSALKSCSNFLEILIRLHDKARRAVADSPILIMIGGYYGTLIEARFVYKTAEHCQCTDICKTQASETRLVRRGKGGAGAAGARAPRTTPEPRKTLSTVSGFQLKPSLMVMILNFNDGNGCFCAAACREVMVMFDINFNYTRDRQI</sequence>
<dbReference type="AlphaFoldDB" id="A0A4C1ZLD6"/>
<evidence type="ECO:0000313" key="2">
    <source>
        <dbReference type="EMBL" id="GBP87355.1"/>
    </source>
</evidence>
<accession>A0A4C1ZLD6</accession>